<dbReference type="Proteomes" id="UP000295662">
    <property type="component" value="Unassembled WGS sequence"/>
</dbReference>
<keyword evidence="2" id="KW-1185">Reference proteome</keyword>
<reference evidence="1 2" key="1">
    <citation type="submission" date="2019-03" db="EMBL/GenBank/DDBJ databases">
        <title>Genomic Encyclopedia of Archaeal and Bacterial Type Strains, Phase II (KMG-II): from individual species to whole genera.</title>
        <authorList>
            <person name="Goeker M."/>
        </authorList>
    </citation>
    <scope>NUCLEOTIDE SEQUENCE [LARGE SCALE GENOMIC DNA]</scope>
    <source>
        <strain evidence="1 2">ATCC 25309</strain>
    </source>
</reference>
<evidence type="ECO:0008006" key="3">
    <source>
        <dbReference type="Google" id="ProtNLM"/>
    </source>
</evidence>
<comment type="caution">
    <text evidence="1">The sequence shown here is derived from an EMBL/GenBank/DDBJ whole genome shotgun (WGS) entry which is preliminary data.</text>
</comment>
<proteinExistence type="predicted"/>
<evidence type="ECO:0000313" key="1">
    <source>
        <dbReference type="EMBL" id="TDU81426.1"/>
    </source>
</evidence>
<dbReference type="SUPFAM" id="SSF75169">
    <property type="entry name" value="DsrEFH-like"/>
    <property type="match status" value="1"/>
</dbReference>
<name>A0A4R7SSH1_9BACT</name>
<protein>
    <recommendedName>
        <fullName evidence="3">DsrE/DsrF/DsrH-like protein</fullName>
    </recommendedName>
</protein>
<dbReference type="AlphaFoldDB" id="A0A4R7SSH1"/>
<organism evidence="1 2">
    <name type="scientific">Prosthecobacter fusiformis</name>
    <dbReference type="NCBI Taxonomy" id="48464"/>
    <lineage>
        <taxon>Bacteria</taxon>
        <taxon>Pseudomonadati</taxon>
        <taxon>Verrucomicrobiota</taxon>
        <taxon>Verrucomicrobiia</taxon>
        <taxon>Verrucomicrobiales</taxon>
        <taxon>Verrucomicrobiaceae</taxon>
        <taxon>Prosthecobacter</taxon>
    </lineage>
</organism>
<gene>
    <name evidence="1" type="ORF">EI77_00734</name>
</gene>
<dbReference type="OrthoDB" id="9807925at2"/>
<accession>A0A4R7SSH1</accession>
<evidence type="ECO:0000313" key="2">
    <source>
        <dbReference type="Proteomes" id="UP000295662"/>
    </source>
</evidence>
<dbReference type="RefSeq" id="WP_133793379.1">
    <property type="nucleotide sequence ID" value="NZ_SOCA01000001.1"/>
</dbReference>
<sequence>MKTAIIIISDPKAGEEAFARAFNALAVAAEGKRAGDEVELSFIGTGTRWPAELSKITNPANALYNEVRDVVVGASCACATVFGASEGLEASGIAVKSDNAVAGTSGVLSLRHYFVEGWQVLIF</sequence>
<dbReference type="InterPro" id="IPR027396">
    <property type="entry name" value="DsrEFH-like"/>
</dbReference>
<dbReference type="EMBL" id="SOCA01000001">
    <property type="protein sequence ID" value="TDU81426.1"/>
    <property type="molecule type" value="Genomic_DNA"/>
</dbReference>